<dbReference type="RefSeq" id="WP_254156547.1">
    <property type="nucleotide sequence ID" value="NZ_CP100355.1"/>
</dbReference>
<evidence type="ECO:0000313" key="2">
    <source>
        <dbReference type="EMBL" id="UTF52571.1"/>
    </source>
</evidence>
<reference evidence="2" key="1">
    <citation type="submission" date="2022-06" db="EMBL/GenBank/DDBJ databases">
        <title>Diverse halophilic archaea isolated from saline environments.</title>
        <authorList>
            <person name="Cui H.-L."/>
        </authorList>
    </citation>
    <scope>NUCLEOTIDE SEQUENCE</scope>
    <source>
        <strain evidence="2">WLHS1</strain>
    </source>
</reference>
<feature type="compositionally biased region" description="Basic and acidic residues" evidence="1">
    <location>
        <begin position="266"/>
        <end position="275"/>
    </location>
</feature>
<name>A0A9E7SV21_9EURY</name>
<dbReference type="GeneID" id="73290846"/>
<feature type="compositionally biased region" description="Acidic residues" evidence="1">
    <location>
        <begin position="249"/>
        <end position="265"/>
    </location>
</feature>
<gene>
    <name evidence="2" type="ORF">NGM29_12330</name>
</gene>
<dbReference type="InterPro" id="IPR052944">
    <property type="entry name" value="Sporulation_related"/>
</dbReference>
<evidence type="ECO:0000313" key="3">
    <source>
        <dbReference type="Proteomes" id="UP001056855"/>
    </source>
</evidence>
<evidence type="ECO:0000256" key="1">
    <source>
        <dbReference type="SAM" id="MobiDB-lite"/>
    </source>
</evidence>
<evidence type="ECO:0008006" key="4">
    <source>
        <dbReference type="Google" id="ProtNLM"/>
    </source>
</evidence>
<dbReference type="PANTHER" id="PTHR37507">
    <property type="entry name" value="SPORULATION PROTEIN YDCC"/>
    <property type="match status" value="1"/>
</dbReference>
<keyword evidence="3" id="KW-1185">Reference proteome</keyword>
<accession>A0A9E7SV21</accession>
<dbReference type="PANTHER" id="PTHR37507:SF2">
    <property type="entry name" value="SPORULATION PROTEIN YDCC"/>
    <property type="match status" value="1"/>
</dbReference>
<dbReference type="EMBL" id="CP100355">
    <property type="protein sequence ID" value="UTF52571.1"/>
    <property type="molecule type" value="Genomic_DNA"/>
</dbReference>
<proteinExistence type="predicted"/>
<protein>
    <recommendedName>
        <fullName evidence="4">Outer membrane lipoprotein carrier protein LolA</fullName>
    </recommendedName>
</protein>
<dbReference type="Proteomes" id="UP001056855">
    <property type="component" value="Chromosome"/>
</dbReference>
<organism evidence="2 3">
    <name type="scientific">Natronosalvus rutilus</name>
    <dbReference type="NCBI Taxonomy" id="2953753"/>
    <lineage>
        <taxon>Archaea</taxon>
        <taxon>Methanobacteriati</taxon>
        <taxon>Methanobacteriota</taxon>
        <taxon>Stenosarchaea group</taxon>
        <taxon>Halobacteria</taxon>
        <taxon>Halobacteriales</taxon>
        <taxon>Natrialbaceae</taxon>
        <taxon>Natronosalvus</taxon>
    </lineage>
</organism>
<sequence>MGWTHDGLVLAAIALVVICAGCTVAISGETQPDGETLLEEAVTADDVPPLTGERTVTFADSAGTYETTERVWERPSSRMRTEVIDSVGFEENHEGGIAVRNGSTLWLTDGETDNVTTYDLETESESESETDDEARLLEERLDRYDVTYEGTETVANRTTHVVSVEPKETTVDRGIGVLIGDTRYVYPLETSAYEETDFEGGTFWIDDEYGYPLAMQGTYTDVDGTELEVITEFDSVTFEADLEAELFDPPVENDTDDEQSVEEPEFEQHEFEDRSEANEYLRFEVPNATFPAEYERQSVSADQWNGVQTYHEEYRVGEELLWFSVSEGDLRGDDPDREGVGELEATVSTYNGTTLVTWDCGELTYQLSSPIGEAALLERAEEIGCQ</sequence>
<feature type="region of interest" description="Disordered" evidence="1">
    <location>
        <begin position="249"/>
        <end position="275"/>
    </location>
</feature>
<dbReference type="KEGG" id="sawl:NGM29_12330"/>
<dbReference type="Gene3D" id="2.50.20.10">
    <property type="entry name" value="Lipoprotein localisation LolA/LolB/LppX"/>
    <property type="match status" value="1"/>
</dbReference>
<dbReference type="AlphaFoldDB" id="A0A9E7SV21"/>